<dbReference type="KEGG" id="amr:AM1_4820"/>
<dbReference type="InterPro" id="IPR007572">
    <property type="entry name" value="Uncharacterised_Ycf20"/>
</dbReference>
<evidence type="ECO:0000256" key="1">
    <source>
        <dbReference type="ARBA" id="ARBA00009846"/>
    </source>
</evidence>
<evidence type="ECO:0000256" key="2">
    <source>
        <dbReference type="SAM" id="Phobius"/>
    </source>
</evidence>
<name>B0C2K1_ACAM1</name>
<keyword evidence="2" id="KW-0812">Transmembrane</keyword>
<protein>
    <recommendedName>
        <fullName evidence="5">DUF565 domain-containing protein</fullName>
    </recommendedName>
</protein>
<evidence type="ECO:0008006" key="5">
    <source>
        <dbReference type="Google" id="ProtNLM"/>
    </source>
</evidence>
<dbReference type="STRING" id="329726.AM1_4820"/>
<keyword evidence="4" id="KW-1185">Reference proteome</keyword>
<feature type="transmembrane region" description="Helical" evidence="2">
    <location>
        <begin position="28"/>
        <end position="48"/>
    </location>
</feature>
<dbReference type="Proteomes" id="UP000000268">
    <property type="component" value="Chromosome"/>
</dbReference>
<dbReference type="PANTHER" id="PTHR33787:SF5">
    <property type="entry name" value="YCF20-LIKE PROTEIN"/>
    <property type="match status" value="1"/>
</dbReference>
<feature type="transmembrane region" description="Helical" evidence="2">
    <location>
        <begin position="86"/>
        <end position="108"/>
    </location>
</feature>
<gene>
    <name evidence="3" type="ordered locus">AM1_4820</name>
</gene>
<dbReference type="EMBL" id="CP000828">
    <property type="protein sequence ID" value="ABW29791.1"/>
    <property type="molecule type" value="Genomic_DNA"/>
</dbReference>
<dbReference type="AlphaFoldDB" id="B0C2K1"/>
<feature type="transmembrane region" description="Helical" evidence="2">
    <location>
        <begin position="54"/>
        <end position="74"/>
    </location>
</feature>
<keyword evidence="2" id="KW-0472">Membrane</keyword>
<dbReference type="PANTHER" id="PTHR33787">
    <property type="match status" value="1"/>
</dbReference>
<dbReference type="RefSeq" id="WP_010480766.1">
    <property type="nucleotide sequence ID" value="NC_009925.1"/>
</dbReference>
<proteinExistence type="inferred from homology"/>
<organism evidence="3 4">
    <name type="scientific">Acaryochloris marina (strain MBIC 11017)</name>
    <dbReference type="NCBI Taxonomy" id="329726"/>
    <lineage>
        <taxon>Bacteria</taxon>
        <taxon>Bacillati</taxon>
        <taxon>Cyanobacteriota</taxon>
        <taxon>Cyanophyceae</taxon>
        <taxon>Acaryochloridales</taxon>
        <taxon>Acaryochloridaceae</taxon>
        <taxon>Acaryochloris</taxon>
    </lineage>
</organism>
<dbReference type="Pfam" id="PF04483">
    <property type="entry name" value="DUF565"/>
    <property type="match status" value="1"/>
</dbReference>
<reference evidence="3 4" key="1">
    <citation type="journal article" date="2008" name="Proc. Natl. Acad. Sci. U.S.A.">
        <title>Niche adaptation and genome expansion in the chlorophyll d-producing cyanobacterium Acaryochloris marina.</title>
        <authorList>
            <person name="Swingley W.D."/>
            <person name="Chen M."/>
            <person name="Cheung P.C."/>
            <person name="Conrad A.L."/>
            <person name="Dejesa L.C."/>
            <person name="Hao J."/>
            <person name="Honchak B.M."/>
            <person name="Karbach L.E."/>
            <person name="Kurdoglu A."/>
            <person name="Lahiri S."/>
            <person name="Mastrian S.D."/>
            <person name="Miyashita H."/>
            <person name="Page L."/>
            <person name="Ramakrishna P."/>
            <person name="Satoh S."/>
            <person name="Sattley W.M."/>
            <person name="Shimada Y."/>
            <person name="Taylor H.L."/>
            <person name="Tomo T."/>
            <person name="Tsuchiya T."/>
            <person name="Wang Z.T."/>
            <person name="Raymond J."/>
            <person name="Mimuro M."/>
            <person name="Blankenship R.E."/>
            <person name="Touchman J.W."/>
        </authorList>
    </citation>
    <scope>NUCLEOTIDE SEQUENCE [LARGE SCALE GENOMIC DNA]</scope>
    <source>
        <strain evidence="4">MBIC 11017</strain>
    </source>
</reference>
<evidence type="ECO:0000313" key="4">
    <source>
        <dbReference type="Proteomes" id="UP000000268"/>
    </source>
</evidence>
<evidence type="ECO:0000313" key="3">
    <source>
        <dbReference type="EMBL" id="ABW29791.1"/>
    </source>
</evidence>
<dbReference type="HOGENOM" id="CLU_090160_3_0_3"/>
<keyword evidence="2" id="KW-1133">Transmembrane helix</keyword>
<dbReference type="OrthoDB" id="424985at2"/>
<comment type="similarity">
    <text evidence="1">Belongs to the ycf20 family.</text>
</comment>
<dbReference type="eggNOG" id="ENOG5032RRW">
    <property type="taxonomic scope" value="Bacteria"/>
</dbReference>
<sequence>MQNTRLNTLVSGLGQQLKQELRNPWRRISVLVIALLFGIYIGVSFAAIAGQLAYLDITVAALVLLFTEVVNWIFHRNRGNARKALWGEALNTFKLGLTYGLFVIAFMLGS</sequence>
<accession>B0C2K1</accession>